<dbReference type="EMBL" id="MU117977">
    <property type="protein sequence ID" value="KAF9651270.1"/>
    <property type="molecule type" value="Genomic_DNA"/>
</dbReference>
<reference evidence="1" key="2">
    <citation type="journal article" date="2020" name="Nat. Commun.">
        <title>Large-scale genome sequencing of mycorrhizal fungi provides insights into the early evolution of symbiotic traits.</title>
        <authorList>
            <person name="Miyauchi S."/>
            <person name="Kiss E."/>
            <person name="Kuo A."/>
            <person name="Drula E."/>
            <person name="Kohler A."/>
            <person name="Sanchez-Garcia M."/>
            <person name="Morin E."/>
            <person name="Andreopoulos B."/>
            <person name="Barry K.W."/>
            <person name="Bonito G."/>
            <person name="Buee M."/>
            <person name="Carver A."/>
            <person name="Chen C."/>
            <person name="Cichocki N."/>
            <person name="Clum A."/>
            <person name="Culley D."/>
            <person name="Crous P.W."/>
            <person name="Fauchery L."/>
            <person name="Girlanda M."/>
            <person name="Hayes R.D."/>
            <person name="Keri Z."/>
            <person name="LaButti K."/>
            <person name="Lipzen A."/>
            <person name="Lombard V."/>
            <person name="Magnuson J."/>
            <person name="Maillard F."/>
            <person name="Murat C."/>
            <person name="Nolan M."/>
            <person name="Ohm R.A."/>
            <person name="Pangilinan J."/>
            <person name="Pereira M.F."/>
            <person name="Perotto S."/>
            <person name="Peter M."/>
            <person name="Pfister S."/>
            <person name="Riley R."/>
            <person name="Sitrit Y."/>
            <person name="Stielow J.B."/>
            <person name="Szollosi G."/>
            <person name="Zifcakova L."/>
            <person name="Stursova M."/>
            <person name="Spatafora J.W."/>
            <person name="Tedersoo L."/>
            <person name="Vaario L.M."/>
            <person name="Yamada A."/>
            <person name="Yan M."/>
            <person name="Wang P."/>
            <person name="Xu J."/>
            <person name="Bruns T."/>
            <person name="Baldrian P."/>
            <person name="Vilgalys R."/>
            <person name="Dunand C."/>
            <person name="Henrissat B."/>
            <person name="Grigoriev I.V."/>
            <person name="Hibbett D."/>
            <person name="Nagy L.G."/>
            <person name="Martin F.M."/>
        </authorList>
    </citation>
    <scope>NUCLEOTIDE SEQUENCE</scope>
    <source>
        <strain evidence="1">P2</strain>
    </source>
</reference>
<sequence>MVCRNFLFSQCHDQGCRRFHFSPPGGEVVPVKREPSVLPLTDGANRQPASPPTNQSLSPSTSPTHGADIGIHRPQCPAWNDGCCPEGRYCKMLHLHRRAVRWRMEAEQAAAKTTNRLIFGNTKVVFGAGCEIKEVTTALESCRVLISHLPAGTTREALEDFLTRAGFNRETFHILVLRMSVDQETQEASVMFDDAGHAKTVVEVLDKGEYFDEVLKFELAPAVTRDQMDDWTYNRSSYLEITFNAPSMRVQAVYPTVQDAIKKAKALNGGYCWGRSVRVTVARPREKHETWTYIKNSIIISNVAVGTPDSEIHRFANPFSIKRFSLRRFRVDTALQELKDHMRAVGGLKPDDFDVVQNHRKGTILVRGRFDTWEQADRVWESLQETELEFLARDHARIFLAFPYQYSLHVPVEHYDAQKGIYDSLESQHGRNRTAHIVATRYTTVCLIQVVGIDKKAVGALKLKVEKIAQGEVVEVWDRFFLNWQGDAFFGRLLRQFGAYVRPDSTKQVLRVYGSEAAVNHARREIKEQMRTLAALDYQMTIEGRCVGFFIRKGMKILGDMLGEDNVWLHTTSEPYFVSVRGGHDAEHTLQRLVSEALKKPLRPPILDWSQSCPLCFEEPTQPFHLACRHTYCTGCLKHTLISATDGKNVPICCIADEGRCKTPIPLPVVERFISPVRLTQIFENSFRVYLEQRPNEYRFCATPDCTQVYRVSREDSAVIQCPA</sequence>
<gene>
    <name evidence="1" type="ORF">BDM02DRAFT_3111010</name>
</gene>
<proteinExistence type="predicted"/>
<protein>
    <submittedName>
        <fullName evidence="1">Uncharacterized protein</fullName>
    </submittedName>
</protein>
<accession>A0ACB6ZPE0</accession>
<name>A0ACB6ZPE0_THEGA</name>
<feature type="non-terminal residue" evidence="1">
    <location>
        <position position="724"/>
    </location>
</feature>
<dbReference type="Proteomes" id="UP000886501">
    <property type="component" value="Unassembled WGS sequence"/>
</dbReference>
<reference evidence="1" key="1">
    <citation type="submission" date="2019-10" db="EMBL/GenBank/DDBJ databases">
        <authorList>
            <consortium name="DOE Joint Genome Institute"/>
            <person name="Kuo A."/>
            <person name="Miyauchi S."/>
            <person name="Kiss E."/>
            <person name="Drula E."/>
            <person name="Kohler A."/>
            <person name="Sanchez-Garcia M."/>
            <person name="Andreopoulos B."/>
            <person name="Barry K.W."/>
            <person name="Bonito G."/>
            <person name="Buee M."/>
            <person name="Carver A."/>
            <person name="Chen C."/>
            <person name="Cichocki N."/>
            <person name="Clum A."/>
            <person name="Culley D."/>
            <person name="Crous P.W."/>
            <person name="Fauchery L."/>
            <person name="Girlanda M."/>
            <person name="Hayes R."/>
            <person name="Keri Z."/>
            <person name="Labutti K."/>
            <person name="Lipzen A."/>
            <person name="Lombard V."/>
            <person name="Magnuson J."/>
            <person name="Maillard F."/>
            <person name="Morin E."/>
            <person name="Murat C."/>
            <person name="Nolan M."/>
            <person name="Ohm R."/>
            <person name="Pangilinan J."/>
            <person name="Pereira M."/>
            <person name="Perotto S."/>
            <person name="Peter M."/>
            <person name="Riley R."/>
            <person name="Sitrit Y."/>
            <person name="Stielow B."/>
            <person name="Szollosi G."/>
            <person name="Zifcakova L."/>
            <person name="Stursova M."/>
            <person name="Spatafora J.W."/>
            <person name="Tedersoo L."/>
            <person name="Vaario L.-M."/>
            <person name="Yamada A."/>
            <person name="Yan M."/>
            <person name="Wang P."/>
            <person name="Xu J."/>
            <person name="Bruns T."/>
            <person name="Baldrian P."/>
            <person name="Vilgalys R."/>
            <person name="Henrissat B."/>
            <person name="Grigoriev I.V."/>
            <person name="Hibbett D."/>
            <person name="Nagy L.G."/>
            <person name="Martin F.M."/>
        </authorList>
    </citation>
    <scope>NUCLEOTIDE SEQUENCE</scope>
    <source>
        <strain evidence="1">P2</strain>
    </source>
</reference>
<evidence type="ECO:0000313" key="1">
    <source>
        <dbReference type="EMBL" id="KAF9651270.1"/>
    </source>
</evidence>
<keyword evidence="2" id="KW-1185">Reference proteome</keyword>
<evidence type="ECO:0000313" key="2">
    <source>
        <dbReference type="Proteomes" id="UP000886501"/>
    </source>
</evidence>
<comment type="caution">
    <text evidence="1">The sequence shown here is derived from an EMBL/GenBank/DDBJ whole genome shotgun (WGS) entry which is preliminary data.</text>
</comment>
<organism evidence="1 2">
    <name type="scientific">Thelephora ganbajun</name>
    <name type="common">Ganba fungus</name>
    <dbReference type="NCBI Taxonomy" id="370292"/>
    <lineage>
        <taxon>Eukaryota</taxon>
        <taxon>Fungi</taxon>
        <taxon>Dikarya</taxon>
        <taxon>Basidiomycota</taxon>
        <taxon>Agaricomycotina</taxon>
        <taxon>Agaricomycetes</taxon>
        <taxon>Thelephorales</taxon>
        <taxon>Thelephoraceae</taxon>
        <taxon>Thelephora</taxon>
    </lineage>
</organism>